<name>A0A0A5G973_9BACI</name>
<reference evidence="2 3" key="1">
    <citation type="submission" date="2013-08" db="EMBL/GenBank/DDBJ databases">
        <authorList>
            <person name="Huang J."/>
            <person name="Wang G."/>
        </authorList>
    </citation>
    <scope>NUCLEOTIDE SEQUENCE [LARGE SCALE GENOMIC DNA]</scope>
    <source>
        <strain evidence="2 3">BH030004</strain>
    </source>
</reference>
<dbReference type="Proteomes" id="UP000030403">
    <property type="component" value="Unassembled WGS sequence"/>
</dbReference>
<proteinExistence type="predicted"/>
<gene>
    <name evidence="2" type="ORF">N783_04910</name>
</gene>
<evidence type="ECO:0000313" key="3">
    <source>
        <dbReference type="Proteomes" id="UP000030403"/>
    </source>
</evidence>
<comment type="caution">
    <text evidence="2">The sequence shown here is derived from an EMBL/GenBank/DDBJ whole genome shotgun (WGS) entry which is preliminary data.</text>
</comment>
<evidence type="ECO:0000313" key="2">
    <source>
        <dbReference type="EMBL" id="KGX89706.1"/>
    </source>
</evidence>
<accession>A0A0A5G973</accession>
<organism evidence="2 3">
    <name type="scientific">Pontibacillus marinus BH030004 = DSM 16465</name>
    <dbReference type="NCBI Taxonomy" id="1385511"/>
    <lineage>
        <taxon>Bacteria</taxon>
        <taxon>Bacillati</taxon>
        <taxon>Bacillota</taxon>
        <taxon>Bacilli</taxon>
        <taxon>Bacillales</taxon>
        <taxon>Bacillaceae</taxon>
        <taxon>Pontibacillus</taxon>
    </lineage>
</organism>
<feature type="region of interest" description="Disordered" evidence="1">
    <location>
        <begin position="24"/>
        <end position="73"/>
    </location>
</feature>
<keyword evidence="3" id="KW-1185">Reference proteome</keyword>
<sequence length="492" mass="56709">MKRLFGITLFILLFVLVGCKEEVTKDPAPTQPKEEQDTNEDQSNSPNDKDDSSEKHKGSTKNPIKKEEPEKQYPVLNEDITTFVLKDGTNREADSLMLSTEKSHQFNVHFDQPMITETVEKSILEELPSEATFEWKDAQNLSLTVPSIPLKNRHTRVEYINLTKAVTKSGKRLNDENKFRMLLSKPNQLYSYSLNASKEQKLSSFQTYYFKAEPLAEDAFVLFQRTEYCECDANYPELTYLYKPGKDPVFYPEGIKMNPMTEGPLIVDPRGFFLSENSPHYDQATQYRVNPEGFVGGARVMPDQKSLIMAVGDNKNDENFDLIVHDLSTQKQDRYKDVIPGMPKSALNGNKTPIKFYSYGDHIGFVAHSEPFNKSYFYDKNTGETKELALDGKRQAHYFYFSADGSYRYIRDEGIYKNDQLIKPLKNGDVHWSPQGNTYAYREYTEDSDVDSYVLSSMDHPELKKEFTLKLDEYIQGFTPNAKQLIVMKKDR</sequence>
<dbReference type="RefSeq" id="WP_027446169.1">
    <property type="nucleotide sequence ID" value="NZ_AULJ01000031.1"/>
</dbReference>
<dbReference type="eggNOG" id="ENOG50324DR">
    <property type="taxonomic scope" value="Bacteria"/>
</dbReference>
<protein>
    <submittedName>
        <fullName evidence="2">Uncharacterized protein</fullName>
    </submittedName>
</protein>
<dbReference type="EMBL" id="AVPF01000013">
    <property type="protein sequence ID" value="KGX89706.1"/>
    <property type="molecule type" value="Genomic_DNA"/>
</dbReference>
<dbReference type="SUPFAM" id="SSF69304">
    <property type="entry name" value="Tricorn protease N-terminal domain"/>
    <property type="match status" value="1"/>
</dbReference>
<dbReference type="PROSITE" id="PS51257">
    <property type="entry name" value="PROKAR_LIPOPROTEIN"/>
    <property type="match status" value="1"/>
</dbReference>
<evidence type="ECO:0000256" key="1">
    <source>
        <dbReference type="SAM" id="MobiDB-lite"/>
    </source>
</evidence>
<dbReference type="AlphaFoldDB" id="A0A0A5G973"/>
<feature type="compositionally biased region" description="Basic and acidic residues" evidence="1">
    <location>
        <begin position="47"/>
        <end position="57"/>
    </location>
</feature>
<dbReference type="OrthoDB" id="2547968at2"/>